<feature type="domain" description="HTH cro/C1-type" evidence="2">
    <location>
        <begin position="257"/>
        <end position="311"/>
    </location>
</feature>
<evidence type="ECO:0000256" key="1">
    <source>
        <dbReference type="ARBA" id="ARBA00023125"/>
    </source>
</evidence>
<dbReference type="InterPro" id="IPR011051">
    <property type="entry name" value="RmlC_Cupin_sf"/>
</dbReference>
<keyword evidence="4" id="KW-1185">Reference proteome</keyword>
<dbReference type="InterPro" id="IPR027417">
    <property type="entry name" value="P-loop_NTPase"/>
</dbReference>
<dbReference type="Gene3D" id="2.60.120.10">
    <property type="entry name" value="Jelly Rolls"/>
    <property type="match status" value="1"/>
</dbReference>
<dbReference type="Gene3D" id="3.40.50.300">
    <property type="entry name" value="P-loop containing nucleotide triphosphate hydrolases"/>
    <property type="match status" value="1"/>
</dbReference>
<dbReference type="PROSITE" id="PS50943">
    <property type="entry name" value="HTH_CROC1"/>
    <property type="match status" value="1"/>
</dbReference>
<dbReference type="Gene3D" id="1.10.260.40">
    <property type="entry name" value="lambda repressor-like DNA-binding domains"/>
    <property type="match status" value="1"/>
</dbReference>
<dbReference type="SUPFAM" id="SSF52540">
    <property type="entry name" value="P-loop containing nucleoside triphosphate hydrolases"/>
    <property type="match status" value="1"/>
</dbReference>
<proteinExistence type="predicted"/>
<dbReference type="CDD" id="cd00093">
    <property type="entry name" value="HTH_XRE"/>
    <property type="match status" value="1"/>
</dbReference>
<dbReference type="GO" id="GO:0005829">
    <property type="term" value="C:cytosol"/>
    <property type="evidence" value="ECO:0007669"/>
    <property type="project" value="TreeGrafter"/>
</dbReference>
<dbReference type="PANTHER" id="PTHR46797">
    <property type="entry name" value="HTH-TYPE TRANSCRIPTIONAL REGULATOR"/>
    <property type="match status" value="1"/>
</dbReference>
<dbReference type="CDD" id="cd02209">
    <property type="entry name" value="cupin_XRE_C"/>
    <property type="match status" value="1"/>
</dbReference>
<evidence type="ECO:0000259" key="2">
    <source>
        <dbReference type="PROSITE" id="PS50943"/>
    </source>
</evidence>
<dbReference type="AlphaFoldDB" id="A0A9W6FS46"/>
<keyword evidence="1" id="KW-0238">DNA-binding</keyword>
<dbReference type="RefSeq" id="WP_281792793.1">
    <property type="nucleotide sequence ID" value="NZ_BSDR01000001.1"/>
</dbReference>
<evidence type="ECO:0000313" key="4">
    <source>
        <dbReference type="Proteomes" id="UP001144372"/>
    </source>
</evidence>
<organism evidence="3 4">
    <name type="scientific">Desulforhabdus amnigena</name>
    <dbReference type="NCBI Taxonomy" id="40218"/>
    <lineage>
        <taxon>Bacteria</taxon>
        <taxon>Pseudomonadati</taxon>
        <taxon>Thermodesulfobacteriota</taxon>
        <taxon>Syntrophobacteria</taxon>
        <taxon>Syntrophobacterales</taxon>
        <taxon>Syntrophobacteraceae</taxon>
        <taxon>Desulforhabdus</taxon>
    </lineage>
</organism>
<dbReference type="InterPro" id="IPR001387">
    <property type="entry name" value="Cro/C1-type_HTH"/>
</dbReference>
<sequence>MSERLRITSGVSQLDRILGGLFIGDNVVWHDDSGSLASVFCLNFIQASQIQSKPLIYVSFDRSPKNLLEKLGPLADNPNLTILDCFTCGKGAKSSIFLKFYEESDAEFPCRIIRVEEPRRTEEVMDVLYGVHGTMKGDVRFVFESITGMQEVWGGEESILNFYSHSCPRLYELNTVAYWIMEKKAHSPRLRANISQIAQVVIELGIKRGTTSLTVLKAEKRDMDNLHKPHSYWAKDLTVTFDEEKRTTGGIDLGLRLKELRTRRGLSQTELSKLVGVTPSTISQIESNLIYPSLPALLKMAEVLSVDVSAFFQERTEVKKRIIFPSSEAVEIKIPELPEGNVFARLLTPIDFDPKAQPYLIEIPPGKSISAHFFIHKGEEIGYVLSGKLQIKLEKAAYNLRSGDVIYLTSEMPSQWKNPGPNTAKLLWIKIK</sequence>
<comment type="caution">
    <text evidence="3">The sequence shown here is derived from an EMBL/GenBank/DDBJ whole genome shotgun (WGS) entry which is preliminary data.</text>
</comment>
<protein>
    <recommendedName>
        <fullName evidence="2">HTH cro/C1-type domain-containing protein</fullName>
    </recommendedName>
</protein>
<reference evidence="3" key="1">
    <citation type="submission" date="2022-12" db="EMBL/GenBank/DDBJ databases">
        <title>Reference genome sequencing for broad-spectrum identification of bacterial and archaeal isolates by mass spectrometry.</title>
        <authorList>
            <person name="Sekiguchi Y."/>
            <person name="Tourlousse D.M."/>
        </authorList>
    </citation>
    <scope>NUCLEOTIDE SEQUENCE</scope>
    <source>
        <strain evidence="3">ASRB1</strain>
    </source>
</reference>
<dbReference type="GO" id="GO:0003677">
    <property type="term" value="F:DNA binding"/>
    <property type="evidence" value="ECO:0007669"/>
    <property type="project" value="UniProtKB-KW"/>
</dbReference>
<dbReference type="SUPFAM" id="SSF47413">
    <property type="entry name" value="lambda repressor-like DNA-binding domains"/>
    <property type="match status" value="1"/>
</dbReference>
<dbReference type="InterPro" id="IPR014710">
    <property type="entry name" value="RmlC-like_jellyroll"/>
</dbReference>
<gene>
    <name evidence="3" type="ORF">DAMNIGENAA_10970</name>
</gene>
<dbReference type="SUPFAM" id="SSF51182">
    <property type="entry name" value="RmlC-like cupins"/>
    <property type="match status" value="1"/>
</dbReference>
<dbReference type="GO" id="GO:0003700">
    <property type="term" value="F:DNA-binding transcription factor activity"/>
    <property type="evidence" value="ECO:0007669"/>
    <property type="project" value="TreeGrafter"/>
</dbReference>
<dbReference type="EMBL" id="BSDR01000001">
    <property type="protein sequence ID" value="GLI33664.1"/>
    <property type="molecule type" value="Genomic_DNA"/>
</dbReference>
<dbReference type="Proteomes" id="UP001144372">
    <property type="component" value="Unassembled WGS sequence"/>
</dbReference>
<evidence type="ECO:0000313" key="3">
    <source>
        <dbReference type="EMBL" id="GLI33664.1"/>
    </source>
</evidence>
<dbReference type="Pfam" id="PF01381">
    <property type="entry name" value="HTH_3"/>
    <property type="match status" value="1"/>
</dbReference>
<name>A0A9W6FS46_9BACT</name>
<dbReference type="InterPro" id="IPR010982">
    <property type="entry name" value="Lambda_DNA-bd_dom_sf"/>
</dbReference>
<accession>A0A9W6FS46</accession>
<dbReference type="Pfam" id="PF07883">
    <property type="entry name" value="Cupin_2"/>
    <property type="match status" value="1"/>
</dbReference>
<dbReference type="SMART" id="SM00530">
    <property type="entry name" value="HTH_XRE"/>
    <property type="match status" value="1"/>
</dbReference>
<dbReference type="PANTHER" id="PTHR46797:SF2">
    <property type="entry name" value="TRANSCRIPTIONAL REGULATOR"/>
    <property type="match status" value="1"/>
</dbReference>
<dbReference type="InterPro" id="IPR013096">
    <property type="entry name" value="Cupin_2"/>
</dbReference>
<dbReference type="InterPro" id="IPR050807">
    <property type="entry name" value="TransReg_Diox_bact_type"/>
</dbReference>